<dbReference type="AlphaFoldDB" id="A0A0P7GSQ9"/>
<evidence type="ECO:0000313" key="2">
    <source>
        <dbReference type="Proteomes" id="UP000050535"/>
    </source>
</evidence>
<organism evidence="1 2">
    <name type="scientific">Halolamina pelagica</name>
    <dbReference type="NCBI Taxonomy" id="699431"/>
    <lineage>
        <taxon>Archaea</taxon>
        <taxon>Methanobacteriati</taxon>
        <taxon>Methanobacteriota</taxon>
        <taxon>Stenosarchaea group</taxon>
        <taxon>Halobacteria</taxon>
        <taxon>Halobacteriales</taxon>
        <taxon>Haloferacaceae</taxon>
    </lineage>
</organism>
<keyword evidence="2" id="KW-1185">Reference proteome</keyword>
<proteinExistence type="predicted"/>
<dbReference type="EMBL" id="LGUC01000001">
    <property type="protein sequence ID" value="KPN31957.1"/>
    <property type="molecule type" value="Genomic_DNA"/>
</dbReference>
<reference evidence="2" key="1">
    <citation type="submission" date="2013-11" db="EMBL/GenBank/DDBJ databases">
        <authorList>
            <person name="Hoang H.T."/>
            <person name="Killian M.L."/>
            <person name="Madson D.M."/>
            <person name="Arruda P.H.E."/>
            <person name="Sun D."/>
            <person name="Schwartz K.J."/>
            <person name="Yoon K."/>
        </authorList>
    </citation>
    <scope>NUCLEOTIDE SEQUENCE [LARGE SCALE GENOMIC DNA]</scope>
    <source>
        <strain evidence="2">CDK2</strain>
    </source>
</reference>
<dbReference type="Proteomes" id="UP000050535">
    <property type="component" value="Unassembled WGS sequence"/>
</dbReference>
<gene>
    <name evidence="1" type="ORF">SY89_02714</name>
</gene>
<comment type="caution">
    <text evidence="1">The sequence shown here is derived from an EMBL/GenBank/DDBJ whole genome shotgun (WGS) entry which is preliminary data.</text>
</comment>
<name>A0A0P7GSQ9_9EURY</name>
<protein>
    <submittedName>
        <fullName evidence="1">Uncharacterized protein</fullName>
    </submittedName>
</protein>
<sequence length="41" mass="4960">MGFISISEALLNGQYIPPHIRQNIPNRNWNFTYCDLFFNWK</sequence>
<accession>A0A0P7GSQ9</accession>
<evidence type="ECO:0000313" key="1">
    <source>
        <dbReference type="EMBL" id="KPN31957.1"/>
    </source>
</evidence>